<evidence type="ECO:0000313" key="2">
    <source>
        <dbReference type="EMBL" id="SDF27131.1"/>
    </source>
</evidence>
<dbReference type="STRING" id="366584.SAMN05216377_104128"/>
<reference evidence="2 3" key="1">
    <citation type="submission" date="2016-10" db="EMBL/GenBank/DDBJ databases">
        <authorList>
            <person name="de Groot N.N."/>
        </authorList>
    </citation>
    <scope>NUCLEOTIDE SEQUENCE [LARGE SCALE GENOMIC DNA]</scope>
    <source>
        <strain evidence="2 3">CGMCC 4.3143</strain>
    </source>
</reference>
<dbReference type="PANTHER" id="PTHR35010">
    <property type="entry name" value="BLL4672 PROTEIN-RELATED"/>
    <property type="match status" value="1"/>
</dbReference>
<organism evidence="2 3">
    <name type="scientific">Pseudonocardia oroxyli</name>
    <dbReference type="NCBI Taxonomy" id="366584"/>
    <lineage>
        <taxon>Bacteria</taxon>
        <taxon>Bacillati</taxon>
        <taxon>Actinomycetota</taxon>
        <taxon>Actinomycetes</taxon>
        <taxon>Pseudonocardiales</taxon>
        <taxon>Pseudonocardiaceae</taxon>
        <taxon>Pseudonocardia</taxon>
    </lineage>
</organism>
<dbReference type="InterPro" id="IPR010982">
    <property type="entry name" value="Lambda_DNA-bd_dom_sf"/>
</dbReference>
<dbReference type="Gene3D" id="1.10.260.40">
    <property type="entry name" value="lambda repressor-like DNA-binding domains"/>
    <property type="match status" value="1"/>
</dbReference>
<dbReference type="SMART" id="SM00530">
    <property type="entry name" value="HTH_XRE"/>
    <property type="match status" value="1"/>
</dbReference>
<sequence>MNDELGTALRTWRDRLDPAAVGLPRNGVRRAPGLRREELAILAGISIDYVVRLEQGRAGAPSAQVCGALARALQLDDAEQAHLMRLAGHAADPARIPRVIPGSVHRIMDQLAGHPLAVYDATWNLLHWNTLFAATFGDPSTLPADRRNTLIGLFEASPVHGRVRHTAQELAAFAESMVADLRTTTSRYPDDPDLAALLTRLQRSAWFRELWGRRVVAEHQGSHKVVEHPEVGPIDLDCDTLATRGSNLRVVVFTPSPGTDARSRLDLLAAVGTQEIAAR</sequence>
<dbReference type="Proteomes" id="UP000198967">
    <property type="component" value="Unassembled WGS sequence"/>
</dbReference>
<dbReference type="PROSITE" id="PS50943">
    <property type="entry name" value="HTH_CROC1"/>
    <property type="match status" value="1"/>
</dbReference>
<dbReference type="InterPro" id="IPR001387">
    <property type="entry name" value="Cro/C1-type_HTH"/>
</dbReference>
<dbReference type="Pfam" id="PF13560">
    <property type="entry name" value="HTH_31"/>
    <property type="match status" value="1"/>
</dbReference>
<dbReference type="CDD" id="cd00093">
    <property type="entry name" value="HTH_XRE"/>
    <property type="match status" value="1"/>
</dbReference>
<dbReference type="SUPFAM" id="SSF47413">
    <property type="entry name" value="lambda repressor-like DNA-binding domains"/>
    <property type="match status" value="1"/>
</dbReference>
<feature type="domain" description="HTH cro/C1-type" evidence="1">
    <location>
        <begin position="29"/>
        <end position="80"/>
    </location>
</feature>
<name>A0A1G7JQI1_PSEOR</name>
<evidence type="ECO:0000313" key="3">
    <source>
        <dbReference type="Proteomes" id="UP000198967"/>
    </source>
</evidence>
<gene>
    <name evidence="2" type="ORF">SAMN05216377_104128</name>
</gene>
<proteinExistence type="predicted"/>
<dbReference type="PANTHER" id="PTHR35010:SF2">
    <property type="entry name" value="BLL4672 PROTEIN"/>
    <property type="match status" value="1"/>
</dbReference>
<keyword evidence="3" id="KW-1185">Reference proteome</keyword>
<evidence type="ECO:0000259" key="1">
    <source>
        <dbReference type="PROSITE" id="PS50943"/>
    </source>
</evidence>
<accession>A0A1G7JQI1</accession>
<dbReference type="RefSeq" id="WP_093078890.1">
    <property type="nucleotide sequence ID" value="NZ_FNBE01000004.1"/>
</dbReference>
<dbReference type="EMBL" id="FNBE01000004">
    <property type="protein sequence ID" value="SDF27131.1"/>
    <property type="molecule type" value="Genomic_DNA"/>
</dbReference>
<dbReference type="AlphaFoldDB" id="A0A1G7JQI1"/>
<dbReference type="OrthoDB" id="3608749at2"/>
<dbReference type="Pfam" id="PF17765">
    <property type="entry name" value="MLTR_LBD"/>
    <property type="match status" value="1"/>
</dbReference>
<dbReference type="InterPro" id="IPR041413">
    <property type="entry name" value="MLTR_LBD"/>
</dbReference>
<dbReference type="Gene3D" id="3.30.450.180">
    <property type="match status" value="1"/>
</dbReference>
<protein>
    <submittedName>
        <fullName evidence="2">Helix-turn-helix domain-containing protein</fullName>
    </submittedName>
</protein>
<dbReference type="GO" id="GO:0003677">
    <property type="term" value="F:DNA binding"/>
    <property type="evidence" value="ECO:0007669"/>
    <property type="project" value="InterPro"/>
</dbReference>